<proteinExistence type="predicted"/>
<dbReference type="AlphaFoldDB" id="A0A5M6DIN5"/>
<dbReference type="Gene3D" id="3.60.15.10">
    <property type="entry name" value="Ribonuclease Z/Hydroxyacylglutathione hydrolase-like"/>
    <property type="match status" value="1"/>
</dbReference>
<reference evidence="2 3" key="1">
    <citation type="submission" date="2019-09" db="EMBL/GenBank/DDBJ databases">
        <title>Genome sequence and assembly of Adhaeribacter sp.</title>
        <authorList>
            <person name="Chhetri G."/>
        </authorList>
    </citation>
    <scope>NUCLEOTIDE SEQUENCE [LARGE SCALE GENOMIC DNA]</scope>
    <source>
        <strain evidence="2 3">DK36</strain>
    </source>
</reference>
<dbReference type="GO" id="GO:0016787">
    <property type="term" value="F:hydrolase activity"/>
    <property type="evidence" value="ECO:0007669"/>
    <property type="project" value="UniProtKB-KW"/>
</dbReference>
<protein>
    <submittedName>
        <fullName evidence="2">MBL fold metallo-hydrolase</fullName>
    </submittedName>
</protein>
<dbReference type="InterPro" id="IPR036866">
    <property type="entry name" value="RibonucZ/Hydroxyglut_hydro"/>
</dbReference>
<accession>A0A5M6DIN5</accession>
<evidence type="ECO:0000313" key="3">
    <source>
        <dbReference type="Proteomes" id="UP000323426"/>
    </source>
</evidence>
<evidence type="ECO:0000313" key="2">
    <source>
        <dbReference type="EMBL" id="KAA5547447.1"/>
    </source>
</evidence>
<keyword evidence="2" id="KW-0378">Hydrolase</keyword>
<dbReference type="Pfam" id="PF00753">
    <property type="entry name" value="Lactamase_B"/>
    <property type="match status" value="1"/>
</dbReference>
<evidence type="ECO:0000259" key="1">
    <source>
        <dbReference type="SMART" id="SM00849"/>
    </source>
</evidence>
<gene>
    <name evidence="2" type="ORF">F0145_08970</name>
</gene>
<name>A0A5M6DIN5_9BACT</name>
<comment type="caution">
    <text evidence="2">The sequence shown here is derived from an EMBL/GenBank/DDBJ whole genome shotgun (WGS) entry which is preliminary data.</text>
</comment>
<organism evidence="2 3">
    <name type="scientific">Adhaeribacter rhizoryzae</name>
    <dbReference type="NCBI Taxonomy" id="2607907"/>
    <lineage>
        <taxon>Bacteria</taxon>
        <taxon>Pseudomonadati</taxon>
        <taxon>Bacteroidota</taxon>
        <taxon>Cytophagia</taxon>
        <taxon>Cytophagales</taxon>
        <taxon>Hymenobacteraceae</taxon>
        <taxon>Adhaeribacter</taxon>
    </lineage>
</organism>
<dbReference type="EMBL" id="VWSF01000005">
    <property type="protein sequence ID" value="KAA5547447.1"/>
    <property type="molecule type" value="Genomic_DNA"/>
</dbReference>
<dbReference type="SMART" id="SM00849">
    <property type="entry name" value="Lactamase_B"/>
    <property type="match status" value="1"/>
</dbReference>
<feature type="domain" description="Metallo-beta-lactamase" evidence="1">
    <location>
        <begin position="34"/>
        <end position="237"/>
    </location>
</feature>
<dbReference type="PANTHER" id="PTHR42951:SF15">
    <property type="entry name" value="METALLO-BETA-LACTAMASE SUPERFAMILY PROTEIN"/>
    <property type="match status" value="1"/>
</dbReference>
<dbReference type="InterPro" id="IPR001279">
    <property type="entry name" value="Metallo-B-lactamas"/>
</dbReference>
<dbReference type="PANTHER" id="PTHR42951">
    <property type="entry name" value="METALLO-BETA-LACTAMASE DOMAIN-CONTAINING"/>
    <property type="match status" value="1"/>
</dbReference>
<sequence length="261" mass="29216">MPDLLFFCRFNVIYSLMQVFTLEIRTTFLNQEIVLNPSVIQDKEAIFLVDCGYAGSLELISNCLEKYNLSLKDFTGIIISHDDIDHLGGLCEIKTTYPHIKVFASQIEAPYVAGEQKSLRLIQAENAFTTLPEAYKSWAVAFQKSLNGIKRVPVDSTFSFDTSFSENIKIINTPGHTLGHISIYLPHNKILIANDAVVLEQGELAIANPQFTLNLEQAVASVNKLLNYQIDKLICYHGGEVVGNISEKLTTVLQKYKPELV</sequence>
<keyword evidence="3" id="KW-1185">Reference proteome</keyword>
<dbReference type="Proteomes" id="UP000323426">
    <property type="component" value="Unassembled WGS sequence"/>
</dbReference>
<dbReference type="CDD" id="cd07721">
    <property type="entry name" value="yflN-like_MBL-fold"/>
    <property type="match status" value="1"/>
</dbReference>
<dbReference type="InterPro" id="IPR050855">
    <property type="entry name" value="NDM-1-like"/>
</dbReference>
<dbReference type="SUPFAM" id="SSF56281">
    <property type="entry name" value="Metallo-hydrolase/oxidoreductase"/>
    <property type="match status" value="1"/>
</dbReference>